<gene>
    <name evidence="4" type="ORF">MoryE10_21760</name>
</gene>
<feature type="domain" description="FAD/NAD(P)-binding" evidence="1">
    <location>
        <begin position="31"/>
        <end position="147"/>
    </location>
</feature>
<feature type="domain" description="Sulfide dehydrogenase [flavocytochrome c] flavoprotein chain central" evidence="3">
    <location>
        <begin position="162"/>
        <end position="277"/>
    </location>
</feature>
<proteinExistence type="predicted"/>
<evidence type="ECO:0000259" key="1">
    <source>
        <dbReference type="Pfam" id="PF07992"/>
    </source>
</evidence>
<dbReference type="InterPro" id="IPR049386">
    <property type="entry name" value="FCSD_central"/>
</dbReference>
<protein>
    <submittedName>
        <fullName evidence="4">Cytochrome c</fullName>
    </submittedName>
</protein>
<dbReference type="InterPro" id="IPR023753">
    <property type="entry name" value="FAD/NAD-binding_dom"/>
</dbReference>
<dbReference type="PANTHER" id="PTHR43755">
    <property type="match status" value="1"/>
</dbReference>
<sequence length="417" mass="44861">MNRSRRRFLAGLGVLGAWAAAGCAPLARGARVVVIGGGYGGATAAKYVRLLAPDIRVYLVDPSEVYLSCPGSNDVLAGLAELSSLERSRDGLSRRWGVELVRDAVAAVDGAKRQVRLQSGASLAYDRLVVSPGIDFRWNAIPGYDEAASQNIPHAWKAGPQTLLLRDQLRAMPEDGLVVLTAPANPYRCPPGPYERASLVAHYLQRHKPRAKLLILDAKSAFSKQALFQEAWRRHYPGRLEWLPYTRTGQIERIDAASRTVHCEFETFRADVLNVIPPQQAGAVARQAGLADAGGWCPVHPDSFASTLLPDIHVIGDACSASPMPKSAFAAGSQAKACAVAVVASLQGRPAPSPTLINTCYSFVTPDEAVSVAGVYKPKDGQLTTASGGETPLDADWREEARYAHGWREAAKDDSFR</sequence>
<organism evidence="4 5">
    <name type="scientific">Methylogaea oryzae</name>
    <dbReference type="NCBI Taxonomy" id="1295382"/>
    <lineage>
        <taxon>Bacteria</taxon>
        <taxon>Pseudomonadati</taxon>
        <taxon>Pseudomonadota</taxon>
        <taxon>Gammaproteobacteria</taxon>
        <taxon>Methylococcales</taxon>
        <taxon>Methylococcaceae</taxon>
        <taxon>Methylogaea</taxon>
    </lineage>
</organism>
<dbReference type="KEGG" id="moz:MoryE10_21760"/>
<feature type="domain" description="Flavocytochrome c sulphide dehydrogenase flavin-binding" evidence="2">
    <location>
        <begin position="352"/>
        <end position="416"/>
    </location>
</feature>
<dbReference type="InterPro" id="IPR052541">
    <property type="entry name" value="SQRD"/>
</dbReference>
<reference evidence="4" key="1">
    <citation type="submission" date="2019-06" db="EMBL/GenBank/DDBJ databases">
        <title>Complete genome sequence of Methylogaea oryzae strain JCM16910.</title>
        <authorList>
            <person name="Asakawa S."/>
        </authorList>
    </citation>
    <scope>NUCLEOTIDE SEQUENCE</scope>
    <source>
        <strain evidence="4">E10</strain>
    </source>
</reference>
<dbReference type="PANTHER" id="PTHR43755:SF1">
    <property type="entry name" value="FAD-DEPENDENT PYRIDINE NUCLEOTIDE-DISULPHIDE OXIDOREDUCTASE"/>
    <property type="match status" value="1"/>
</dbReference>
<dbReference type="PROSITE" id="PS51318">
    <property type="entry name" value="TAT"/>
    <property type="match status" value="1"/>
</dbReference>
<dbReference type="Pfam" id="PF09242">
    <property type="entry name" value="FCSD-flav_bind"/>
    <property type="match status" value="1"/>
</dbReference>
<evidence type="ECO:0000259" key="2">
    <source>
        <dbReference type="Pfam" id="PF09242"/>
    </source>
</evidence>
<name>A0A8D4VPB2_9GAMM</name>
<dbReference type="Pfam" id="PF07992">
    <property type="entry name" value="Pyr_redox_2"/>
    <property type="match status" value="1"/>
</dbReference>
<dbReference type="PROSITE" id="PS51257">
    <property type="entry name" value="PROKAR_LIPOPROTEIN"/>
    <property type="match status" value="1"/>
</dbReference>
<evidence type="ECO:0000259" key="3">
    <source>
        <dbReference type="Pfam" id="PF21706"/>
    </source>
</evidence>
<evidence type="ECO:0000313" key="5">
    <source>
        <dbReference type="Proteomes" id="UP000824988"/>
    </source>
</evidence>
<evidence type="ECO:0000313" key="4">
    <source>
        <dbReference type="EMBL" id="BBL71570.1"/>
    </source>
</evidence>
<accession>A0A8D4VPB2</accession>
<dbReference type="InterPro" id="IPR015323">
    <property type="entry name" value="FlavoCytC_S_DH_flav-bd"/>
</dbReference>
<dbReference type="GO" id="GO:0050660">
    <property type="term" value="F:flavin adenine dinucleotide binding"/>
    <property type="evidence" value="ECO:0007669"/>
    <property type="project" value="InterPro"/>
</dbReference>
<dbReference type="Proteomes" id="UP000824988">
    <property type="component" value="Chromosome"/>
</dbReference>
<dbReference type="GO" id="GO:0016491">
    <property type="term" value="F:oxidoreductase activity"/>
    <property type="evidence" value="ECO:0007669"/>
    <property type="project" value="InterPro"/>
</dbReference>
<dbReference type="Pfam" id="PF21706">
    <property type="entry name" value="FCSD_central"/>
    <property type="match status" value="1"/>
</dbReference>
<dbReference type="EMBL" id="AP019782">
    <property type="protein sequence ID" value="BBL71570.1"/>
    <property type="molecule type" value="Genomic_DNA"/>
</dbReference>
<dbReference type="FunFam" id="3.50.50.60:FF:000234">
    <property type="entry name" value="Flavocytochrome C sulfide dehydrogenase"/>
    <property type="match status" value="1"/>
</dbReference>
<dbReference type="AlphaFoldDB" id="A0A8D4VPB2"/>
<dbReference type="InterPro" id="IPR006311">
    <property type="entry name" value="TAT_signal"/>
</dbReference>
<dbReference type="RefSeq" id="WP_246598840.1">
    <property type="nucleotide sequence ID" value="NZ_AP019782.1"/>
</dbReference>
<keyword evidence="5" id="KW-1185">Reference proteome</keyword>